<feature type="compositionally biased region" description="Low complexity" evidence="3">
    <location>
        <begin position="247"/>
        <end position="265"/>
    </location>
</feature>
<dbReference type="VEuPathDB" id="ToxoDB:CSUI_008383"/>
<dbReference type="SUPFAM" id="SSF48371">
    <property type="entry name" value="ARM repeat"/>
    <property type="match status" value="1"/>
</dbReference>
<keyword evidence="6" id="KW-1185">Reference proteome</keyword>
<dbReference type="OrthoDB" id="10252509at2759"/>
<dbReference type="GO" id="GO:0034515">
    <property type="term" value="C:proteasome storage granule"/>
    <property type="evidence" value="ECO:0007669"/>
    <property type="project" value="TreeGrafter"/>
</dbReference>
<evidence type="ECO:0000313" key="5">
    <source>
        <dbReference type="EMBL" id="PHJ17797.1"/>
    </source>
</evidence>
<dbReference type="PANTHER" id="PTHR10943">
    <property type="entry name" value="26S PROTEASOME NON-ATPASE REGULATORY SUBUNIT"/>
    <property type="match status" value="1"/>
</dbReference>
<evidence type="ECO:0000256" key="2">
    <source>
        <dbReference type="ARBA" id="ARBA00022942"/>
    </source>
</evidence>
<evidence type="ECO:0000256" key="1">
    <source>
        <dbReference type="ARBA" id="ARBA00022737"/>
    </source>
</evidence>
<evidence type="ECO:0000256" key="3">
    <source>
        <dbReference type="SAM" id="MobiDB-lite"/>
    </source>
</evidence>
<feature type="domain" description="RPN1 N-terminal" evidence="4">
    <location>
        <begin position="55"/>
        <end position="178"/>
    </location>
</feature>
<organism evidence="5 6">
    <name type="scientific">Cystoisospora suis</name>
    <dbReference type="NCBI Taxonomy" id="483139"/>
    <lineage>
        <taxon>Eukaryota</taxon>
        <taxon>Sar</taxon>
        <taxon>Alveolata</taxon>
        <taxon>Apicomplexa</taxon>
        <taxon>Conoidasida</taxon>
        <taxon>Coccidia</taxon>
        <taxon>Eucoccidiorida</taxon>
        <taxon>Eimeriorina</taxon>
        <taxon>Sarcocystidae</taxon>
        <taxon>Cystoisospora</taxon>
    </lineage>
</organism>
<proteinExistence type="predicted"/>
<gene>
    <name evidence="5" type="ORF">CSUI_008383</name>
</gene>
<dbReference type="GO" id="GO:0008540">
    <property type="term" value="C:proteasome regulatory particle, base subcomplex"/>
    <property type="evidence" value="ECO:0007669"/>
    <property type="project" value="TreeGrafter"/>
</dbReference>
<dbReference type="InterPro" id="IPR016024">
    <property type="entry name" value="ARM-type_fold"/>
</dbReference>
<keyword evidence="1" id="KW-0677">Repeat</keyword>
<dbReference type="InterPro" id="IPR011989">
    <property type="entry name" value="ARM-like"/>
</dbReference>
<name>A0A2C6KJR3_9APIC</name>
<keyword evidence="2 5" id="KW-0647">Proteasome</keyword>
<dbReference type="InterPro" id="IPR040892">
    <property type="entry name" value="RPN1_N"/>
</dbReference>
<comment type="caution">
    <text evidence="5">The sequence shown here is derived from an EMBL/GenBank/DDBJ whole genome shotgun (WGS) entry which is preliminary data.</text>
</comment>
<sequence>MANDGDRKLALIQAPSQDGAGKEKDAKKKRGTSPEKKKQEDDGLSEEDKKIKEDMELLVERLQDSDRGVVALALQTLSMELKAATSSMTSVPKPLKFLRPYIPVLVAHYQSLRPDDALKPDFAMMLAVLCTTCGDGKRRSLHFCLEAGCKDVESWGYEFMRNLAGEVASAYAEIHGEEKKAGAVDEEESSSTGVSEIGGGSAVDSSSLDKGKADQMDAGSKSASKTARDSSQHGSSTGTGAKKDTSETTSSSTTPPTSTTPATSAGGSGGVSKTKKPSPPAILHIPTMPTVPLPDTNALNVVVDLIVPFYMTHNAEVDAVDLLTEVERIEHITQFVDSNNYQRVSLYLLSMANYAASSEEFSRLLKVAFDILLEQKEWYDALRVALRLGPAGGGGGGGDNKVEGDQGPVHAVIEKCREDKLMLKQLALLLARQGVEYEFDDEQIQRLNTNEELSRFFLLLAKETDVLEPKTPEDVYKTYLEENPGGGGRRGPGGASGALDSAKQNLASTFVNAFVNAASCKDKLMLEDGGSWLYKNKDHGMMSAVASLGAILLWNIDEGLTHLDKYQYSSDAHIKAGALLGFGVLSSSVRHECDAAFALLKDRLEDTAEGGNGQSATCQKVGAVIGLGCAYAGTKRADVMESLTVLVVDSSLPVECSAFAALSLGLVFVGSCSQEAAEAIITTLLDRASVESTIVLERERGWIARGGRETPRFIPLTCIRCCSLRPHIYIH</sequence>
<dbReference type="Pfam" id="PF17781">
    <property type="entry name" value="RPN1_RPN2_N"/>
    <property type="match status" value="2"/>
</dbReference>
<dbReference type="AlphaFoldDB" id="A0A2C6KJR3"/>
<dbReference type="Proteomes" id="UP000221165">
    <property type="component" value="Unassembled WGS sequence"/>
</dbReference>
<protein>
    <submittedName>
        <fullName evidence="5">26s proteasome non-atpase regulatory subunit</fullName>
    </submittedName>
</protein>
<feature type="region of interest" description="Disordered" evidence="3">
    <location>
        <begin position="179"/>
        <end position="281"/>
    </location>
</feature>
<dbReference type="GO" id="GO:0005634">
    <property type="term" value="C:nucleus"/>
    <property type="evidence" value="ECO:0007669"/>
    <property type="project" value="TreeGrafter"/>
</dbReference>
<feature type="non-terminal residue" evidence="5">
    <location>
        <position position="731"/>
    </location>
</feature>
<evidence type="ECO:0000313" key="6">
    <source>
        <dbReference type="Proteomes" id="UP000221165"/>
    </source>
</evidence>
<dbReference type="EMBL" id="MIGC01004677">
    <property type="protein sequence ID" value="PHJ17797.1"/>
    <property type="molecule type" value="Genomic_DNA"/>
</dbReference>
<dbReference type="Gene3D" id="1.25.10.10">
    <property type="entry name" value="Leucine-rich Repeat Variant"/>
    <property type="match status" value="1"/>
</dbReference>
<dbReference type="GO" id="GO:0043161">
    <property type="term" value="P:proteasome-mediated ubiquitin-dependent protein catabolic process"/>
    <property type="evidence" value="ECO:0007669"/>
    <property type="project" value="TreeGrafter"/>
</dbReference>
<accession>A0A2C6KJR3</accession>
<evidence type="ECO:0000259" key="4">
    <source>
        <dbReference type="Pfam" id="PF17781"/>
    </source>
</evidence>
<reference evidence="5 6" key="1">
    <citation type="journal article" date="2017" name="Int. J. Parasitol.">
        <title>The genome of the protozoan parasite Cystoisospora suis and a reverse vaccinology approach to identify vaccine candidates.</title>
        <authorList>
            <person name="Palmieri N."/>
            <person name="Shrestha A."/>
            <person name="Ruttkowski B."/>
            <person name="Beck T."/>
            <person name="Vogl C."/>
            <person name="Tomley F."/>
            <person name="Blake D.P."/>
            <person name="Joachim A."/>
        </authorList>
    </citation>
    <scope>NUCLEOTIDE SEQUENCE [LARGE SCALE GENOMIC DNA]</scope>
    <source>
        <strain evidence="5 6">Wien I</strain>
    </source>
</reference>
<feature type="domain" description="RPN1 N-terminal" evidence="4">
    <location>
        <begin position="295"/>
        <end position="481"/>
    </location>
</feature>
<dbReference type="RefSeq" id="XP_067919511.1">
    <property type="nucleotide sequence ID" value="XM_068068517.1"/>
</dbReference>
<feature type="region of interest" description="Disordered" evidence="3">
    <location>
        <begin position="1"/>
        <end position="50"/>
    </location>
</feature>
<feature type="compositionally biased region" description="Basic and acidic residues" evidence="3">
    <location>
        <begin position="20"/>
        <end position="50"/>
    </location>
</feature>
<dbReference type="GeneID" id="94431728"/>
<dbReference type="PANTHER" id="PTHR10943:SF1">
    <property type="entry name" value="26S PROTEASOME NON-ATPASE REGULATORY SUBUNIT 2"/>
    <property type="match status" value="1"/>
</dbReference>